<feature type="domain" description="GmrSD restriction endonucleases N-terminal" evidence="1">
    <location>
        <begin position="291"/>
        <end position="425"/>
    </location>
</feature>
<dbReference type="RefSeq" id="WP_305372540.1">
    <property type="nucleotide sequence ID" value="NZ_JAUYVL010000002.1"/>
</dbReference>
<dbReference type="PANTHER" id="PTHR39639:SF1">
    <property type="entry name" value="DUF262 DOMAIN-CONTAINING PROTEIN"/>
    <property type="match status" value="1"/>
</dbReference>
<dbReference type="EMBL" id="JAUYVL010000002">
    <property type="protein sequence ID" value="MDP2500109.1"/>
    <property type="molecule type" value="Genomic_DNA"/>
</dbReference>
<comment type="caution">
    <text evidence="2">The sequence shown here is derived from an EMBL/GenBank/DDBJ whole genome shotgun (WGS) entry which is preliminary data.</text>
</comment>
<dbReference type="Proteomes" id="UP001177935">
    <property type="component" value="Unassembled WGS sequence"/>
</dbReference>
<evidence type="ECO:0000313" key="2">
    <source>
        <dbReference type="EMBL" id="MDP2500109.1"/>
    </source>
</evidence>
<evidence type="ECO:0000259" key="1">
    <source>
        <dbReference type="Pfam" id="PF03235"/>
    </source>
</evidence>
<dbReference type="Pfam" id="PF03235">
    <property type="entry name" value="GmrSD_N"/>
    <property type="match status" value="1"/>
</dbReference>
<proteinExistence type="predicted"/>
<organism evidence="2 3">
    <name type="scientific">Vibrio splendidus</name>
    <dbReference type="NCBI Taxonomy" id="29497"/>
    <lineage>
        <taxon>Bacteria</taxon>
        <taxon>Pseudomonadati</taxon>
        <taxon>Pseudomonadota</taxon>
        <taxon>Gammaproteobacteria</taxon>
        <taxon>Vibrionales</taxon>
        <taxon>Vibrionaceae</taxon>
        <taxon>Vibrio</taxon>
    </lineage>
</organism>
<reference evidence="2" key="1">
    <citation type="submission" date="2023-07" db="EMBL/GenBank/DDBJ databases">
        <title>Genome content predicts the carbon catabolic preferences of heterotrophic bacteria.</title>
        <authorList>
            <person name="Gralka M."/>
        </authorList>
    </citation>
    <scope>NUCLEOTIDE SEQUENCE</scope>
    <source>
        <strain evidence="2">6E02</strain>
    </source>
</reference>
<sequence>MQFKDVLSDIEKLVGKQLQSVNPKTAPIFLTKIDTESKKYFISSNSDEEGNTRYFGELEAIWSELKHKGFCSVDQALFGGGTSRNQPETLFANLPYIQYFRFKGKKHIFLRGTHVHALGTLSEVIGDELSLVLSKIDNYFSLSNLDISTQQTSITSKLRSTLRVIERTQSGPLAKELSLILDDLVELERKVSSAVVTVNGELNQLTNIEPAQVKRLPVLSVEDYIEDESFTGVENELEDTSIADDLTMHATPESKMELERSERNHGGLRIRHITPVLSLIFERLSYDEIELQPDFQREDRVWKPARQSKLIESILMGLPLPAFYFAERNDGDWIVVDGLQRITTIFSYMKDEFTLNGLESIDDTYNGKFFSGLSRLDKRKIREYQITAHVIDDESDTENLIVELFHRINTYGVKLSDQEIRSAMYQGSSVTFLRYLSSSSEFIKATYSRVSPHRQKDMGLCLSALSYIALGYKDFNYKTYDSFLCTAMEKMNKLELFLDHVKAIDVGESSISNESNEKYIELDKKFKQGLMLAHDVFEEFAFKKTFDSSRVSPISKPLFEVIVATFAFLDESQVSKLRVNSDELVRELYKAIDIDTTEFSVWESKLYTEYSRGFSYSISSSTGKRVTIQYRFDAFINILKKATGINLNITPVLGGKNDK</sequence>
<protein>
    <submittedName>
        <fullName evidence="2">DUF262 domain-containing protein</fullName>
    </submittedName>
</protein>
<dbReference type="AlphaFoldDB" id="A0AB35MTS5"/>
<dbReference type="PANTHER" id="PTHR39639">
    <property type="entry name" value="CHROMOSOME 16, WHOLE GENOME SHOTGUN SEQUENCE"/>
    <property type="match status" value="1"/>
</dbReference>
<evidence type="ECO:0000313" key="3">
    <source>
        <dbReference type="Proteomes" id="UP001177935"/>
    </source>
</evidence>
<accession>A0AB35MTS5</accession>
<dbReference type="InterPro" id="IPR004919">
    <property type="entry name" value="GmrSD_N"/>
</dbReference>
<name>A0AB35MTS5_VIBSP</name>
<gene>
    <name evidence="2" type="ORF">Q8W42_05235</name>
</gene>